<dbReference type="EMBL" id="WKJL01000009">
    <property type="protein sequence ID" value="MRW85280.1"/>
    <property type="molecule type" value="Genomic_DNA"/>
</dbReference>
<protein>
    <submittedName>
        <fullName evidence="1">Uncharacterized protein</fullName>
    </submittedName>
</protein>
<evidence type="ECO:0000313" key="1">
    <source>
        <dbReference type="EMBL" id="MRW85280.1"/>
    </source>
</evidence>
<accession>A0A844DBW9</accession>
<dbReference type="AlphaFoldDB" id="A0A844DBW9"/>
<comment type="caution">
    <text evidence="1">The sequence shown here is derived from an EMBL/GenBank/DDBJ whole genome shotgun (WGS) entry which is preliminary data.</text>
</comment>
<dbReference type="RefSeq" id="WP_154358313.1">
    <property type="nucleotide sequence ID" value="NZ_WKJL01000009.1"/>
</dbReference>
<organism evidence="1 2">
    <name type="scientific">Duganella aquatilis</name>
    <dbReference type="NCBI Taxonomy" id="2666082"/>
    <lineage>
        <taxon>Bacteria</taxon>
        <taxon>Pseudomonadati</taxon>
        <taxon>Pseudomonadota</taxon>
        <taxon>Betaproteobacteria</taxon>
        <taxon>Burkholderiales</taxon>
        <taxon>Oxalobacteraceae</taxon>
        <taxon>Telluria group</taxon>
        <taxon>Duganella</taxon>
    </lineage>
</organism>
<sequence>MDPLTQANWERTGVQPDVNVPAARALDVALAQISKASSAVGLFLY</sequence>
<keyword evidence="2" id="KW-1185">Reference proteome</keyword>
<name>A0A844DBW9_9BURK</name>
<dbReference type="Gene3D" id="3.90.226.10">
    <property type="entry name" value="2-enoyl-CoA Hydratase, Chain A, domain 1"/>
    <property type="match status" value="1"/>
</dbReference>
<gene>
    <name evidence="1" type="ORF">GJ698_14440</name>
</gene>
<dbReference type="Proteomes" id="UP000439986">
    <property type="component" value="Unassembled WGS sequence"/>
</dbReference>
<evidence type="ECO:0000313" key="2">
    <source>
        <dbReference type="Proteomes" id="UP000439986"/>
    </source>
</evidence>
<reference evidence="1 2" key="1">
    <citation type="submission" date="2019-11" db="EMBL/GenBank/DDBJ databases">
        <title>Novel species isolated from a subtropical stream in China.</title>
        <authorList>
            <person name="Lu H."/>
        </authorList>
    </citation>
    <scope>NUCLEOTIDE SEQUENCE [LARGE SCALE GENOMIC DNA]</scope>
    <source>
        <strain evidence="1 2">FT26W</strain>
    </source>
</reference>
<proteinExistence type="predicted"/>